<evidence type="ECO:0000256" key="5">
    <source>
        <dbReference type="ARBA" id="ARBA00023002"/>
    </source>
</evidence>
<organism evidence="10">
    <name type="scientific">Brassica oleracea</name>
    <name type="common">Wild cabbage</name>
    <dbReference type="NCBI Taxonomy" id="3712"/>
    <lineage>
        <taxon>Eukaryota</taxon>
        <taxon>Viridiplantae</taxon>
        <taxon>Streptophyta</taxon>
        <taxon>Embryophyta</taxon>
        <taxon>Tracheophyta</taxon>
        <taxon>Spermatophyta</taxon>
        <taxon>Magnoliopsida</taxon>
        <taxon>eudicotyledons</taxon>
        <taxon>Gunneridae</taxon>
        <taxon>Pentapetalae</taxon>
        <taxon>rosids</taxon>
        <taxon>malvids</taxon>
        <taxon>Brassicales</taxon>
        <taxon>Brassicaceae</taxon>
        <taxon>Brassiceae</taxon>
        <taxon>Brassica</taxon>
    </lineage>
</organism>
<proteinExistence type="inferred from homology"/>
<dbReference type="PANTHER" id="PTHR47956:SF78">
    <property type="entry name" value="CYTOCHROME P450 71B24-RELATED"/>
    <property type="match status" value="1"/>
</dbReference>
<dbReference type="GO" id="GO:0016020">
    <property type="term" value="C:membrane"/>
    <property type="evidence" value="ECO:0007669"/>
    <property type="project" value="UniProtKB-SubCell"/>
</dbReference>
<evidence type="ECO:0000256" key="1">
    <source>
        <dbReference type="ARBA" id="ARBA00004167"/>
    </source>
</evidence>
<comment type="cofactor">
    <cofactor evidence="7">
        <name>heme</name>
        <dbReference type="ChEBI" id="CHEBI:30413"/>
    </cofactor>
</comment>
<comment type="subcellular location">
    <subcellularLocation>
        <location evidence="1">Membrane</location>
        <topology evidence="1">Single-pass membrane protein</topology>
    </subcellularLocation>
</comment>
<dbReference type="FunFam" id="1.10.630.10:FF:000011">
    <property type="entry name" value="Cytochrome P450 83B1"/>
    <property type="match status" value="1"/>
</dbReference>
<keyword evidence="6 9" id="KW-0472">Membrane</keyword>
<dbReference type="InterPro" id="IPR002401">
    <property type="entry name" value="Cyt_P450_E_grp-I"/>
</dbReference>
<keyword evidence="7 8" id="KW-0349">Heme</keyword>
<dbReference type="AlphaFoldDB" id="A0A3P6E3C3"/>
<keyword evidence="3 9" id="KW-0812">Transmembrane</keyword>
<feature type="binding site" description="axial binding residue" evidence="7">
    <location>
        <position position="568"/>
    </location>
    <ligand>
        <name>heme</name>
        <dbReference type="ChEBI" id="CHEBI:30413"/>
    </ligand>
    <ligandPart>
        <name>Fe</name>
        <dbReference type="ChEBI" id="CHEBI:18248"/>
    </ligandPart>
</feature>
<sequence>MGNHMVSKNNFEPPKINAEIQRLSEWAKDSLAETVRHMSWFTICVLNPHFISYSPLISLVIGLVAEETNYFSETEKHPMDKNYSSFGVFDWSKFRYFTRVRTRLCLNLSKLIFIALNDTVTLYEWTLTYVSVVRKPFKYVSFFVLMLRFNNHQKQNTKERTTKTMSIILYFFSFLLFSLIFVKKIKESKQNLPPSPPKFPIIGNLHQLRGLLHRCLHDISKEHGPVLLLKLGFIQMAVISSSEAALKTHDLECCTRPKTNTSSTFSRDGTNIAFGPYGEAWRELRKLSVLYFFSVKKVRSFRSWLKGSLQWIEENKHVDKERIKELMFEVQRTASLSSSDLLPAGLGWFLYYLSGQHRRVNQVFVEVDTLLNHIIDDHLKNPEDKTNKDRPDIVDSILDIMHKQEQDEPFKLKFDNLKGIMQDIYLGGVDTSAITMIWAMAELVRNPRVMKKAQDEIRTCFGIKQKERIEEEDLDKLQYLKLVIKETLRLHPAGPLLLPRETMTQIKIQGYDIPPKTLLVVNAWSIGRDPKHWEDPEEFIPERFIDCPVDYKGQSFEMLPFGSGRRMCPGIASAIATVELGLLNLLYYFDWRLPEEEKILDMEEAGDTTVIKKVPLELLPVLHE</sequence>
<evidence type="ECO:0000256" key="6">
    <source>
        <dbReference type="ARBA" id="ARBA00023136"/>
    </source>
</evidence>
<feature type="transmembrane region" description="Helical" evidence="9">
    <location>
        <begin position="164"/>
        <end position="182"/>
    </location>
</feature>
<dbReference type="PRINTS" id="PR00463">
    <property type="entry name" value="EP450I"/>
</dbReference>
<reference evidence="10" key="1">
    <citation type="submission" date="2018-11" db="EMBL/GenBank/DDBJ databases">
        <authorList>
            <consortium name="Genoscope - CEA"/>
            <person name="William W."/>
        </authorList>
    </citation>
    <scope>NUCLEOTIDE SEQUENCE</scope>
</reference>
<dbReference type="CDD" id="cd11072">
    <property type="entry name" value="CYP71-like"/>
    <property type="match status" value="1"/>
</dbReference>
<evidence type="ECO:0000256" key="7">
    <source>
        <dbReference type="PIRSR" id="PIRSR602401-1"/>
    </source>
</evidence>
<gene>
    <name evidence="10" type="ORF">BOLC7T44057H</name>
</gene>
<dbReference type="Pfam" id="PF00067">
    <property type="entry name" value="p450"/>
    <property type="match status" value="2"/>
</dbReference>
<dbReference type="InterPro" id="IPR017972">
    <property type="entry name" value="Cyt_P450_CS"/>
</dbReference>
<evidence type="ECO:0000313" key="10">
    <source>
        <dbReference type="EMBL" id="VDD38497.1"/>
    </source>
</evidence>
<dbReference type="GO" id="GO:0020037">
    <property type="term" value="F:heme binding"/>
    <property type="evidence" value="ECO:0007669"/>
    <property type="project" value="InterPro"/>
</dbReference>
<dbReference type="GO" id="GO:0004497">
    <property type="term" value="F:monooxygenase activity"/>
    <property type="evidence" value="ECO:0007669"/>
    <property type="project" value="UniProtKB-KW"/>
</dbReference>
<comment type="similarity">
    <text evidence="2 8">Belongs to the cytochrome P450 family.</text>
</comment>
<dbReference type="GO" id="GO:0005506">
    <property type="term" value="F:iron ion binding"/>
    <property type="evidence" value="ECO:0007669"/>
    <property type="project" value="InterPro"/>
</dbReference>
<dbReference type="PRINTS" id="PR00385">
    <property type="entry name" value="P450"/>
</dbReference>
<keyword evidence="7 8" id="KW-0479">Metal-binding</keyword>
<keyword evidence="7 8" id="KW-0408">Iron</keyword>
<evidence type="ECO:0000256" key="9">
    <source>
        <dbReference type="SAM" id="Phobius"/>
    </source>
</evidence>
<evidence type="ECO:0008006" key="11">
    <source>
        <dbReference type="Google" id="ProtNLM"/>
    </source>
</evidence>
<dbReference type="PROSITE" id="PS00086">
    <property type="entry name" value="CYTOCHROME_P450"/>
    <property type="match status" value="1"/>
</dbReference>
<dbReference type="SUPFAM" id="SSF48264">
    <property type="entry name" value="Cytochrome P450"/>
    <property type="match status" value="1"/>
</dbReference>
<dbReference type="InterPro" id="IPR001128">
    <property type="entry name" value="Cyt_P450"/>
</dbReference>
<dbReference type="PANTHER" id="PTHR47956">
    <property type="entry name" value="CYTOCHROME P450 71B11-RELATED"/>
    <property type="match status" value="1"/>
</dbReference>
<evidence type="ECO:0000256" key="3">
    <source>
        <dbReference type="ARBA" id="ARBA00022692"/>
    </source>
</evidence>
<dbReference type="InterPro" id="IPR050193">
    <property type="entry name" value="Cytochrome_P450_71"/>
</dbReference>
<evidence type="ECO:0000256" key="8">
    <source>
        <dbReference type="RuleBase" id="RU000461"/>
    </source>
</evidence>
<name>A0A3P6E3C3_BRAOL</name>
<dbReference type="GO" id="GO:0016705">
    <property type="term" value="F:oxidoreductase activity, acting on paired donors, with incorporation or reduction of molecular oxygen"/>
    <property type="evidence" value="ECO:0007669"/>
    <property type="project" value="InterPro"/>
</dbReference>
<dbReference type="EMBL" id="LR031876">
    <property type="protein sequence ID" value="VDD38497.1"/>
    <property type="molecule type" value="Genomic_DNA"/>
</dbReference>
<evidence type="ECO:0000256" key="4">
    <source>
        <dbReference type="ARBA" id="ARBA00022989"/>
    </source>
</evidence>
<keyword evidence="8" id="KW-0503">Monooxygenase</keyword>
<dbReference type="InterPro" id="IPR036396">
    <property type="entry name" value="Cyt_P450_sf"/>
</dbReference>
<protein>
    <recommendedName>
        <fullName evidence="11">Cytochrome P450</fullName>
    </recommendedName>
</protein>
<keyword evidence="4 9" id="KW-1133">Transmembrane helix</keyword>
<accession>A0A3P6E3C3</accession>
<keyword evidence="5 8" id="KW-0560">Oxidoreductase</keyword>
<evidence type="ECO:0000256" key="2">
    <source>
        <dbReference type="ARBA" id="ARBA00010617"/>
    </source>
</evidence>
<dbReference type="Gene3D" id="1.10.630.10">
    <property type="entry name" value="Cytochrome P450"/>
    <property type="match status" value="1"/>
</dbReference>